<dbReference type="InterPro" id="IPR013783">
    <property type="entry name" value="Ig-like_fold"/>
</dbReference>
<feature type="domain" description="Fibronectin type-III" evidence="2">
    <location>
        <begin position="608"/>
        <end position="722"/>
    </location>
</feature>
<keyword evidence="4" id="KW-1185">Reference proteome</keyword>
<dbReference type="Proteomes" id="UP000215902">
    <property type="component" value="Unassembled WGS sequence"/>
</dbReference>
<dbReference type="EMBL" id="NIVC01002620">
    <property type="protein sequence ID" value="PAA56441.1"/>
    <property type="molecule type" value="Genomic_DNA"/>
</dbReference>
<dbReference type="InterPro" id="IPR003961">
    <property type="entry name" value="FN3_dom"/>
</dbReference>
<name>A0A267E4F5_9PLAT</name>
<proteinExistence type="predicted"/>
<feature type="region of interest" description="Disordered" evidence="1">
    <location>
        <begin position="436"/>
        <end position="471"/>
    </location>
</feature>
<dbReference type="InterPro" id="IPR036116">
    <property type="entry name" value="FN3_sf"/>
</dbReference>
<protein>
    <recommendedName>
        <fullName evidence="2">Fibronectin type-III domain-containing protein</fullName>
    </recommendedName>
</protein>
<dbReference type="PROSITE" id="PS50853">
    <property type="entry name" value="FN3"/>
    <property type="match status" value="1"/>
</dbReference>
<dbReference type="SMART" id="SM00060">
    <property type="entry name" value="FN3"/>
    <property type="match status" value="3"/>
</dbReference>
<accession>A0A267E4F5</accession>
<evidence type="ECO:0000259" key="2">
    <source>
        <dbReference type="PROSITE" id="PS50853"/>
    </source>
</evidence>
<feature type="compositionally biased region" description="Polar residues" evidence="1">
    <location>
        <begin position="446"/>
        <end position="459"/>
    </location>
</feature>
<dbReference type="Gene3D" id="2.60.40.10">
    <property type="entry name" value="Immunoglobulins"/>
    <property type="match status" value="2"/>
</dbReference>
<reference evidence="3 4" key="1">
    <citation type="submission" date="2017-06" db="EMBL/GenBank/DDBJ databases">
        <title>A platform for efficient transgenesis in Macrostomum lignano, a flatworm model organism for stem cell research.</title>
        <authorList>
            <person name="Berezikov E."/>
        </authorList>
    </citation>
    <scope>NUCLEOTIDE SEQUENCE [LARGE SCALE GENOMIC DNA]</scope>
    <source>
        <strain evidence="3">DV1</strain>
        <tissue evidence="3">Whole organism</tissue>
    </source>
</reference>
<evidence type="ECO:0000313" key="3">
    <source>
        <dbReference type="EMBL" id="PAA56441.1"/>
    </source>
</evidence>
<dbReference type="CDD" id="cd00063">
    <property type="entry name" value="FN3"/>
    <property type="match status" value="2"/>
</dbReference>
<dbReference type="OrthoDB" id="9985779at2759"/>
<sequence length="781" mass="86278">KSWNSCGLTDSCQHRALETTVMLTDGQTFTALSVLLPVLLTFLLLKSDCATAASQTVPLSDSEARTVCTAKCLKTFKSKVTGRISEIIAANPALINRQCTEAAGNATLMDRLAVNYCQTCTFACMHYSADTGKYSSIRSCSTFCTAVELDQGFEPRTCRQSCEALERLFSGEATIGDSPTRPPRPRIEQVQLMQQFMPSKTFTSTANLDWSAGYSSPSSLSPRGEPLVFLVQANLTSSDSPTLQWSPPTWKSLAFTTAPRIRLNDLLINGRYLFRVGAVLPDGGISYSEASAQLIPSSMAATAELTDRRAIRKLREGSSSLGRCRLSSPVTEYCVDVFINWKLAKRVHRRYRLLQYEVSWFELETSGMPAASDVHRKFLTDVAQTSATVTGLKPSATYNVSLTALMIHARPGDRRPLFVKFNRAIRIVTMQVPKSLYRNRNRHNPETTAPAQRPQLTLNEDSDRSVETDFDNCSCSKTPTSELVTKQPYYENGQLKMFLLWPSSVFETDSSNSRDIVNKYSVRWSQRVCIEAETIQNETRQTIVDNTLMLIISGLHFSCHYTLQFSGLTSTDRVAFTWNSCFCTGSCKETQIKGDKLPPCPVSEVAQTPQPPVGLSVLVEGTIARLDWSAPSYPPLRVIRNFRVRWGPREPEEVHPLVYTPGGLMPRMSNSRALTSIVGFGVRRFLLFNLQSDTVYIASVQTLSAFGDSPPAVVHFTTAAASAPQGTSNSRQSPTLKSNSEQVEKYITGVSPASAGRQLFIMPALMAAPLIWLATVTINCI</sequence>
<dbReference type="SUPFAM" id="SSF49265">
    <property type="entry name" value="Fibronectin type III"/>
    <property type="match status" value="2"/>
</dbReference>
<gene>
    <name evidence="3" type="ORF">BOX15_Mlig019415g1</name>
</gene>
<feature type="non-terminal residue" evidence="3">
    <location>
        <position position="1"/>
    </location>
</feature>
<comment type="caution">
    <text evidence="3">The sequence shown here is derived from an EMBL/GenBank/DDBJ whole genome shotgun (WGS) entry which is preliminary data.</text>
</comment>
<organism evidence="3 4">
    <name type="scientific">Macrostomum lignano</name>
    <dbReference type="NCBI Taxonomy" id="282301"/>
    <lineage>
        <taxon>Eukaryota</taxon>
        <taxon>Metazoa</taxon>
        <taxon>Spiralia</taxon>
        <taxon>Lophotrochozoa</taxon>
        <taxon>Platyhelminthes</taxon>
        <taxon>Rhabditophora</taxon>
        <taxon>Macrostomorpha</taxon>
        <taxon>Macrostomida</taxon>
        <taxon>Macrostomidae</taxon>
        <taxon>Macrostomum</taxon>
    </lineage>
</organism>
<evidence type="ECO:0000256" key="1">
    <source>
        <dbReference type="SAM" id="MobiDB-lite"/>
    </source>
</evidence>
<dbReference type="STRING" id="282301.A0A267E4F5"/>
<dbReference type="AlphaFoldDB" id="A0A267E4F5"/>
<evidence type="ECO:0000313" key="4">
    <source>
        <dbReference type="Proteomes" id="UP000215902"/>
    </source>
</evidence>